<name>A0A5C3KWR6_COPMA</name>
<evidence type="ECO:0000256" key="8">
    <source>
        <dbReference type="ARBA" id="ARBA00038470"/>
    </source>
</evidence>
<dbReference type="GO" id="GO:0016020">
    <property type="term" value="C:membrane"/>
    <property type="evidence" value="ECO:0007669"/>
    <property type="project" value="UniProtKB-SubCell"/>
</dbReference>
<protein>
    <recommendedName>
        <fullName evidence="9">Probable N-acetyltransferase 14</fullName>
    </recommendedName>
</protein>
<dbReference type="InterPro" id="IPR016181">
    <property type="entry name" value="Acyl_CoA_acyltransferase"/>
</dbReference>
<dbReference type="Pfam" id="PF13508">
    <property type="entry name" value="Acetyltransf_7"/>
    <property type="match status" value="1"/>
</dbReference>
<evidence type="ECO:0000256" key="6">
    <source>
        <dbReference type="ARBA" id="ARBA00023315"/>
    </source>
</evidence>
<comment type="function">
    <text evidence="7">Probable acetyltransferase.</text>
</comment>
<evidence type="ECO:0000259" key="10">
    <source>
        <dbReference type="PROSITE" id="PS51186"/>
    </source>
</evidence>
<dbReference type="GO" id="GO:0008080">
    <property type="term" value="F:N-acetyltransferase activity"/>
    <property type="evidence" value="ECO:0007669"/>
    <property type="project" value="InterPro"/>
</dbReference>
<dbReference type="PROSITE" id="PS51186">
    <property type="entry name" value="GNAT"/>
    <property type="match status" value="1"/>
</dbReference>
<evidence type="ECO:0000256" key="7">
    <source>
        <dbReference type="ARBA" id="ARBA00037582"/>
    </source>
</evidence>
<evidence type="ECO:0000256" key="2">
    <source>
        <dbReference type="ARBA" id="ARBA00022679"/>
    </source>
</evidence>
<keyword evidence="4" id="KW-1133">Transmembrane helix</keyword>
<dbReference type="AlphaFoldDB" id="A0A5C3KWR6"/>
<dbReference type="Proteomes" id="UP000307440">
    <property type="component" value="Unassembled WGS sequence"/>
</dbReference>
<dbReference type="EMBL" id="ML210197">
    <property type="protein sequence ID" value="TFK24630.1"/>
    <property type="molecule type" value="Genomic_DNA"/>
</dbReference>
<evidence type="ECO:0000313" key="11">
    <source>
        <dbReference type="EMBL" id="TFK24630.1"/>
    </source>
</evidence>
<evidence type="ECO:0000256" key="3">
    <source>
        <dbReference type="ARBA" id="ARBA00022692"/>
    </source>
</evidence>
<gene>
    <name evidence="11" type="ORF">FA15DRAFT_704393</name>
</gene>
<evidence type="ECO:0000256" key="9">
    <source>
        <dbReference type="ARBA" id="ARBA00040241"/>
    </source>
</evidence>
<dbReference type="CDD" id="cd04301">
    <property type="entry name" value="NAT_SF"/>
    <property type="match status" value="1"/>
</dbReference>
<dbReference type="InterPro" id="IPR050769">
    <property type="entry name" value="NAT_camello-type"/>
</dbReference>
<dbReference type="PANTHER" id="PTHR13947:SF51">
    <property type="entry name" value="N-ACETYLTRANSFERASE 14-RELATED"/>
    <property type="match status" value="1"/>
</dbReference>
<organism evidence="11 12">
    <name type="scientific">Coprinopsis marcescibilis</name>
    <name type="common">Agaric fungus</name>
    <name type="synonym">Psathyrella marcescibilis</name>
    <dbReference type="NCBI Taxonomy" id="230819"/>
    <lineage>
        <taxon>Eukaryota</taxon>
        <taxon>Fungi</taxon>
        <taxon>Dikarya</taxon>
        <taxon>Basidiomycota</taxon>
        <taxon>Agaricomycotina</taxon>
        <taxon>Agaricomycetes</taxon>
        <taxon>Agaricomycetidae</taxon>
        <taxon>Agaricales</taxon>
        <taxon>Agaricineae</taxon>
        <taxon>Psathyrellaceae</taxon>
        <taxon>Coprinopsis</taxon>
    </lineage>
</organism>
<evidence type="ECO:0000256" key="4">
    <source>
        <dbReference type="ARBA" id="ARBA00022989"/>
    </source>
</evidence>
<dbReference type="Gene3D" id="3.40.630.30">
    <property type="match status" value="1"/>
</dbReference>
<keyword evidence="5" id="KW-0472">Membrane</keyword>
<keyword evidence="6 11" id="KW-0012">Acyltransferase</keyword>
<feature type="domain" description="N-acetyltransferase" evidence="10">
    <location>
        <begin position="115"/>
        <end position="281"/>
    </location>
</feature>
<proteinExistence type="inferred from homology"/>
<sequence length="321" mass="35796">MPTSTGSIDGIRIRPYRDGDQPYINNLFVESNQHGVPGAPISLALRKHAFLPLLEKSTRARLACYATSLGLGVALLSAKLVKLADSSSSWSVLAGISLLAAPPLIHVVHTIQTRMHINTVFYGYVKLSLEYDLKDIGAYYMGRVAKEKDPNCVWNSIIWVAETVEGQVIGAVALFDPADPRDNDGFAKAEDNSRPNVKKYELRRMAVDNRYRRRGIGDALIRTLVSHVRQLDASGSGESQDLCTKVIGLSTTVYQLAAAKMYEKHGWVKTRIIHYMSFDRPETFPQRSRGLPVRILDYMPSYLIPKVAFESLGVQEMELEL</sequence>
<evidence type="ECO:0000256" key="1">
    <source>
        <dbReference type="ARBA" id="ARBA00004370"/>
    </source>
</evidence>
<comment type="subcellular location">
    <subcellularLocation>
        <location evidence="1">Membrane</location>
    </subcellularLocation>
</comment>
<accession>A0A5C3KWR6</accession>
<dbReference type="PANTHER" id="PTHR13947">
    <property type="entry name" value="GNAT FAMILY N-ACETYLTRANSFERASE"/>
    <property type="match status" value="1"/>
</dbReference>
<dbReference type="InterPro" id="IPR000182">
    <property type="entry name" value="GNAT_dom"/>
</dbReference>
<keyword evidence="2 11" id="KW-0808">Transferase</keyword>
<evidence type="ECO:0000313" key="12">
    <source>
        <dbReference type="Proteomes" id="UP000307440"/>
    </source>
</evidence>
<keyword evidence="3" id="KW-0812">Transmembrane</keyword>
<keyword evidence="12" id="KW-1185">Reference proteome</keyword>
<dbReference type="STRING" id="230819.A0A5C3KWR6"/>
<reference evidence="11 12" key="1">
    <citation type="journal article" date="2019" name="Nat. Ecol. Evol.">
        <title>Megaphylogeny resolves global patterns of mushroom evolution.</title>
        <authorList>
            <person name="Varga T."/>
            <person name="Krizsan K."/>
            <person name="Foldi C."/>
            <person name="Dima B."/>
            <person name="Sanchez-Garcia M."/>
            <person name="Sanchez-Ramirez S."/>
            <person name="Szollosi G.J."/>
            <person name="Szarkandi J.G."/>
            <person name="Papp V."/>
            <person name="Albert L."/>
            <person name="Andreopoulos W."/>
            <person name="Angelini C."/>
            <person name="Antonin V."/>
            <person name="Barry K.W."/>
            <person name="Bougher N.L."/>
            <person name="Buchanan P."/>
            <person name="Buyck B."/>
            <person name="Bense V."/>
            <person name="Catcheside P."/>
            <person name="Chovatia M."/>
            <person name="Cooper J."/>
            <person name="Damon W."/>
            <person name="Desjardin D."/>
            <person name="Finy P."/>
            <person name="Geml J."/>
            <person name="Haridas S."/>
            <person name="Hughes K."/>
            <person name="Justo A."/>
            <person name="Karasinski D."/>
            <person name="Kautmanova I."/>
            <person name="Kiss B."/>
            <person name="Kocsube S."/>
            <person name="Kotiranta H."/>
            <person name="LaButti K.M."/>
            <person name="Lechner B.E."/>
            <person name="Liimatainen K."/>
            <person name="Lipzen A."/>
            <person name="Lukacs Z."/>
            <person name="Mihaltcheva S."/>
            <person name="Morgado L.N."/>
            <person name="Niskanen T."/>
            <person name="Noordeloos M.E."/>
            <person name="Ohm R.A."/>
            <person name="Ortiz-Santana B."/>
            <person name="Ovrebo C."/>
            <person name="Racz N."/>
            <person name="Riley R."/>
            <person name="Savchenko A."/>
            <person name="Shiryaev A."/>
            <person name="Soop K."/>
            <person name="Spirin V."/>
            <person name="Szebenyi C."/>
            <person name="Tomsovsky M."/>
            <person name="Tulloss R.E."/>
            <person name="Uehling J."/>
            <person name="Grigoriev I.V."/>
            <person name="Vagvolgyi C."/>
            <person name="Papp T."/>
            <person name="Martin F.M."/>
            <person name="Miettinen O."/>
            <person name="Hibbett D.S."/>
            <person name="Nagy L.G."/>
        </authorList>
    </citation>
    <scope>NUCLEOTIDE SEQUENCE [LARGE SCALE GENOMIC DNA]</scope>
    <source>
        <strain evidence="11 12">CBS 121175</strain>
    </source>
</reference>
<evidence type="ECO:0000256" key="5">
    <source>
        <dbReference type="ARBA" id="ARBA00023136"/>
    </source>
</evidence>
<dbReference type="OrthoDB" id="41532at2759"/>
<comment type="similarity">
    <text evidence="8">Belongs to the camello family.</text>
</comment>
<dbReference type="SUPFAM" id="SSF55729">
    <property type="entry name" value="Acyl-CoA N-acyltransferases (Nat)"/>
    <property type="match status" value="1"/>
</dbReference>